<sequence>MLPSTKHEHLFNNLLTKPVSNSSRVTSSNIVERILLDSMPSEERGPPCQTEVVVNTGEPQSGHRDMGGLSGNTSIMHPVVNERRRKRTGGIKQLIRLAWRSLDVGRWFKWPPQVKPRSGSSHQAQDSMSAADAPQRNRSWRDA</sequence>
<feature type="region of interest" description="Disordered" evidence="1">
    <location>
        <begin position="56"/>
        <end position="79"/>
    </location>
</feature>
<name>A0A369JM29_HYPMA</name>
<reference evidence="2" key="1">
    <citation type="submission" date="2018-04" db="EMBL/GenBank/DDBJ databases">
        <title>Whole genome sequencing of Hypsizygus marmoreus.</title>
        <authorList>
            <person name="Choi I.-G."/>
            <person name="Min B."/>
            <person name="Kim J.-G."/>
            <person name="Kim S."/>
            <person name="Oh Y.-L."/>
            <person name="Kong W.-S."/>
            <person name="Park H."/>
            <person name="Jeong J."/>
            <person name="Song E.-S."/>
        </authorList>
    </citation>
    <scope>NUCLEOTIDE SEQUENCE [LARGE SCALE GENOMIC DNA]</scope>
    <source>
        <strain evidence="2">51987-8</strain>
    </source>
</reference>
<feature type="region of interest" description="Disordered" evidence="1">
    <location>
        <begin position="110"/>
        <end position="143"/>
    </location>
</feature>
<evidence type="ECO:0000313" key="3">
    <source>
        <dbReference type="Proteomes" id="UP000076154"/>
    </source>
</evidence>
<feature type="compositionally biased region" description="Polar residues" evidence="1">
    <location>
        <begin position="118"/>
        <end position="128"/>
    </location>
</feature>
<evidence type="ECO:0000256" key="1">
    <source>
        <dbReference type="SAM" id="MobiDB-lite"/>
    </source>
</evidence>
<protein>
    <submittedName>
        <fullName evidence="2">Uncharacterized protein</fullName>
    </submittedName>
</protein>
<keyword evidence="3" id="KW-1185">Reference proteome</keyword>
<dbReference type="InParanoid" id="A0A369JM29"/>
<comment type="caution">
    <text evidence="2">The sequence shown here is derived from an EMBL/GenBank/DDBJ whole genome shotgun (WGS) entry which is preliminary data.</text>
</comment>
<evidence type="ECO:0000313" key="2">
    <source>
        <dbReference type="EMBL" id="RDB22402.1"/>
    </source>
</evidence>
<accession>A0A369JM29</accession>
<dbReference type="EMBL" id="LUEZ02000051">
    <property type="protein sequence ID" value="RDB22402.1"/>
    <property type="molecule type" value="Genomic_DNA"/>
</dbReference>
<gene>
    <name evidence="2" type="ORF">Hypma_010500</name>
</gene>
<dbReference type="AlphaFoldDB" id="A0A369JM29"/>
<dbReference type="Proteomes" id="UP000076154">
    <property type="component" value="Unassembled WGS sequence"/>
</dbReference>
<organism evidence="2 3">
    <name type="scientific">Hypsizygus marmoreus</name>
    <name type="common">White beech mushroom</name>
    <name type="synonym">Agaricus marmoreus</name>
    <dbReference type="NCBI Taxonomy" id="39966"/>
    <lineage>
        <taxon>Eukaryota</taxon>
        <taxon>Fungi</taxon>
        <taxon>Dikarya</taxon>
        <taxon>Basidiomycota</taxon>
        <taxon>Agaricomycotina</taxon>
        <taxon>Agaricomycetes</taxon>
        <taxon>Agaricomycetidae</taxon>
        <taxon>Agaricales</taxon>
        <taxon>Tricholomatineae</taxon>
        <taxon>Lyophyllaceae</taxon>
        <taxon>Hypsizygus</taxon>
    </lineage>
</organism>
<proteinExistence type="predicted"/>